<dbReference type="InterPro" id="IPR029028">
    <property type="entry name" value="Alpha/beta_knot_MTases"/>
</dbReference>
<keyword evidence="2" id="KW-0808">Transferase</keyword>
<dbReference type="InterPro" id="IPR029026">
    <property type="entry name" value="tRNA_m1G_MTases_N"/>
</dbReference>
<dbReference type="Proteomes" id="UP001189429">
    <property type="component" value="Unassembled WGS sequence"/>
</dbReference>
<protein>
    <recommendedName>
        <fullName evidence="3">tRNA/rRNA methyltransferase SpoU type domain-containing protein</fullName>
    </recommendedName>
</protein>
<keyword evidence="1" id="KW-0489">Methyltransferase</keyword>
<evidence type="ECO:0000256" key="1">
    <source>
        <dbReference type="ARBA" id="ARBA00022603"/>
    </source>
</evidence>
<proteinExistence type="predicted"/>
<reference evidence="4" key="1">
    <citation type="submission" date="2023-10" db="EMBL/GenBank/DDBJ databases">
        <authorList>
            <person name="Chen Y."/>
            <person name="Shah S."/>
            <person name="Dougan E. K."/>
            <person name="Thang M."/>
            <person name="Chan C."/>
        </authorList>
    </citation>
    <scope>NUCLEOTIDE SEQUENCE [LARGE SCALE GENOMIC DNA]</scope>
</reference>
<dbReference type="Pfam" id="PF00588">
    <property type="entry name" value="SpoU_methylase"/>
    <property type="match status" value="1"/>
</dbReference>
<sequence length="321" mass="34093">AVPGPADPRVALYWPWLPGGEARQRQLRQEIVATRGCDAGCCRVDVHYSWDCLRRLCQAREEAGKTIYVDSVVVPEDAPEELLRLAWTSSPKVYSVGKKLMVKHVCAEGSGRNSCMFTTIFPVSRPLAALRAPVIVLEDAESASVVGQILRTAYHFGVDSAVVSESVWDMLGGRACRVSMGWAYHLDFHVALSMPTALRGLRARGVELFAVAPARGPCAAGPRAAHRGGWGLVVGRGGAPSAAALAQCGGRVPVALRREGGLAAAQAAALGLYELGARGVEVREADASIGEHEPRPFMVARGPSESGGDRFMLECTGTHVG</sequence>
<feature type="domain" description="tRNA/rRNA methyltransferase SpoU type" evidence="3">
    <location>
        <begin position="134"/>
        <end position="236"/>
    </location>
</feature>
<feature type="non-terminal residue" evidence="4">
    <location>
        <position position="1"/>
    </location>
</feature>
<evidence type="ECO:0000259" key="3">
    <source>
        <dbReference type="Pfam" id="PF00588"/>
    </source>
</evidence>
<evidence type="ECO:0000313" key="4">
    <source>
        <dbReference type="EMBL" id="CAK0879233.1"/>
    </source>
</evidence>
<gene>
    <name evidence="4" type="ORF">PCOR1329_LOCUS62708</name>
</gene>
<comment type="caution">
    <text evidence="4">The sequence shown here is derived from an EMBL/GenBank/DDBJ whole genome shotgun (WGS) entry which is preliminary data.</text>
</comment>
<dbReference type="EMBL" id="CAUYUJ010017932">
    <property type="protein sequence ID" value="CAK0879233.1"/>
    <property type="molecule type" value="Genomic_DNA"/>
</dbReference>
<dbReference type="SUPFAM" id="SSF75217">
    <property type="entry name" value="alpha/beta knot"/>
    <property type="match status" value="1"/>
</dbReference>
<name>A0ABN9VZU9_9DINO</name>
<evidence type="ECO:0000313" key="5">
    <source>
        <dbReference type="Proteomes" id="UP001189429"/>
    </source>
</evidence>
<keyword evidence="5" id="KW-1185">Reference proteome</keyword>
<dbReference type="Gene3D" id="3.40.1280.10">
    <property type="match status" value="1"/>
</dbReference>
<evidence type="ECO:0000256" key="2">
    <source>
        <dbReference type="ARBA" id="ARBA00022679"/>
    </source>
</evidence>
<accession>A0ABN9VZU9</accession>
<dbReference type="InterPro" id="IPR001537">
    <property type="entry name" value="SpoU_MeTrfase"/>
</dbReference>
<organism evidence="4 5">
    <name type="scientific">Prorocentrum cordatum</name>
    <dbReference type="NCBI Taxonomy" id="2364126"/>
    <lineage>
        <taxon>Eukaryota</taxon>
        <taxon>Sar</taxon>
        <taxon>Alveolata</taxon>
        <taxon>Dinophyceae</taxon>
        <taxon>Prorocentrales</taxon>
        <taxon>Prorocentraceae</taxon>
        <taxon>Prorocentrum</taxon>
    </lineage>
</organism>